<dbReference type="VEuPathDB" id="VectorBase:AAEL012864"/>
<dbReference type="PANTHER" id="PTHR20905">
    <property type="entry name" value="N-ACETYLTRANSFERASE-RELATED"/>
    <property type="match status" value="1"/>
</dbReference>
<dbReference type="KEGG" id="aag:5576923"/>
<sequence>MGWQRPSEPAIPTVWYTFQAPDPDNDEQLVTYRVEDLTEDRFDDIIQHYTEYFVVDEPIYASRKTNEDETAMKELEGFWRWCLEQRLTIVCYKEGSNEIVGANLLHMEQSDDKGNWDIFQSKTIQDVVKTHLYMTEQFDVFQRYNVDRYLTAYGLALNHRYRGRGIATEILKARVPICRAFNVRLSATNFTAIASQKAAEKAGFRNDFEVTYNDFANMGPEYLFEEIKSKSLKLMSLIIE</sequence>
<reference evidence="2" key="3">
    <citation type="submission" date="2012-09" db="EMBL/GenBank/DDBJ databases">
        <authorList>
            <consortium name="VectorBase"/>
        </authorList>
    </citation>
    <scope>NUCLEOTIDE SEQUENCE</scope>
    <source>
        <strain evidence="2">Liverpool</strain>
    </source>
</reference>
<dbReference type="HOGENOM" id="CLU_078419_0_0_1"/>
<evidence type="ECO:0000313" key="3">
    <source>
        <dbReference type="Proteomes" id="UP000682892"/>
    </source>
</evidence>
<reference evidence="2" key="2">
    <citation type="journal article" date="2007" name="Science">
        <title>Genome sequence of Aedes aegypti, a major arbovirus vector.</title>
        <authorList>
            <person name="Nene V."/>
            <person name="Wortman J.R."/>
            <person name="Lawson D."/>
            <person name="Haas B."/>
            <person name="Kodira C."/>
            <person name="Tu Z.J."/>
            <person name="Loftus B."/>
            <person name="Xi Z."/>
            <person name="Megy K."/>
            <person name="Grabherr M."/>
            <person name="Ren Q."/>
            <person name="Zdobnov E.M."/>
            <person name="Lobo N.F."/>
            <person name="Campbell K.S."/>
            <person name="Brown S.E."/>
            <person name="Bonaldo M.F."/>
            <person name="Zhu J."/>
            <person name="Sinkins S.P."/>
            <person name="Hogenkamp D.G."/>
            <person name="Amedeo P."/>
            <person name="Arensburger P."/>
            <person name="Atkinson P.W."/>
            <person name="Bidwell S."/>
            <person name="Biedler J."/>
            <person name="Birney E."/>
            <person name="Bruggner R.V."/>
            <person name="Costas J."/>
            <person name="Coy M.R."/>
            <person name="Crabtree J."/>
            <person name="Crawford M."/>
            <person name="Debruyn B."/>
            <person name="Decaprio D."/>
            <person name="Eiglmeier K."/>
            <person name="Eisenstadt E."/>
            <person name="El-Dorry H."/>
            <person name="Gelbart W.M."/>
            <person name="Gomes S.L."/>
            <person name="Hammond M."/>
            <person name="Hannick L.I."/>
            <person name="Hogan J.R."/>
            <person name="Holmes M.H."/>
            <person name="Jaffe D."/>
            <person name="Johnston J.S."/>
            <person name="Kennedy R.C."/>
            <person name="Koo H."/>
            <person name="Kravitz S."/>
            <person name="Kriventseva E.V."/>
            <person name="Kulp D."/>
            <person name="Labutti K."/>
            <person name="Lee E."/>
            <person name="Li S."/>
            <person name="Lovin D.D."/>
            <person name="Mao C."/>
            <person name="Mauceli E."/>
            <person name="Menck C.F."/>
            <person name="Miller J.R."/>
            <person name="Montgomery P."/>
            <person name="Mori A."/>
            <person name="Nascimento A.L."/>
            <person name="Naveira H.F."/>
            <person name="Nusbaum C."/>
            <person name="O'leary S."/>
            <person name="Orvis J."/>
            <person name="Pertea M."/>
            <person name="Quesneville H."/>
            <person name="Reidenbach K.R."/>
            <person name="Rogers Y.H."/>
            <person name="Roth C.W."/>
            <person name="Schneider J.R."/>
            <person name="Schatz M."/>
            <person name="Shumway M."/>
            <person name="Stanke M."/>
            <person name="Stinson E.O."/>
            <person name="Tubio J.M."/>
            <person name="Vanzee J.P."/>
            <person name="Verjovski-Almeida S."/>
            <person name="Werner D."/>
            <person name="White O."/>
            <person name="Wyder S."/>
            <person name="Zeng Q."/>
            <person name="Zhao Q."/>
            <person name="Zhao Y."/>
            <person name="Hill C.A."/>
            <person name="Raikhel A.S."/>
            <person name="Soares M.B."/>
            <person name="Knudson D.L."/>
            <person name="Lee N.H."/>
            <person name="Galagan J."/>
            <person name="Salzberg S.L."/>
            <person name="Paulsen I.T."/>
            <person name="Dimopoulos G."/>
            <person name="Collins F.H."/>
            <person name="Birren B."/>
            <person name="Fraser-Liggett C.M."/>
            <person name="Severson D.W."/>
        </authorList>
    </citation>
    <scope>NUCLEOTIDE SEQUENCE [LARGE SCALE GENOMIC DNA]</scope>
    <source>
        <strain evidence="2">Liverpool</strain>
    </source>
</reference>
<name>Q16KU6_AEDAE</name>
<dbReference type="EMBL" id="CH477937">
    <property type="protein sequence ID" value="EAT34940.1"/>
    <property type="molecule type" value="Genomic_DNA"/>
</dbReference>
<protein>
    <submittedName>
        <fullName evidence="2">AAEL012864-PA</fullName>
    </submittedName>
</protein>
<accession>Q16KU6</accession>
<dbReference type="PaxDb" id="7159-AAEL012864-PA"/>
<dbReference type="InterPro" id="IPR016181">
    <property type="entry name" value="Acyl_CoA_acyltransferase"/>
</dbReference>
<organism evidence="2 3">
    <name type="scientific">Aedes aegypti</name>
    <name type="common">Yellowfever mosquito</name>
    <name type="synonym">Culex aegypti</name>
    <dbReference type="NCBI Taxonomy" id="7159"/>
    <lineage>
        <taxon>Eukaryota</taxon>
        <taxon>Metazoa</taxon>
        <taxon>Ecdysozoa</taxon>
        <taxon>Arthropoda</taxon>
        <taxon>Hexapoda</taxon>
        <taxon>Insecta</taxon>
        <taxon>Pterygota</taxon>
        <taxon>Neoptera</taxon>
        <taxon>Endopterygota</taxon>
        <taxon>Diptera</taxon>
        <taxon>Nematocera</taxon>
        <taxon>Culicoidea</taxon>
        <taxon>Culicidae</taxon>
        <taxon>Culicinae</taxon>
        <taxon>Aedini</taxon>
        <taxon>Aedes</taxon>
        <taxon>Stegomyia</taxon>
    </lineage>
</organism>
<dbReference type="InterPro" id="IPR000182">
    <property type="entry name" value="GNAT_dom"/>
</dbReference>
<dbReference type="eggNOG" id="ENOG502SFIM">
    <property type="taxonomic scope" value="Eukaryota"/>
</dbReference>
<feature type="domain" description="N-acetyltransferase" evidence="1">
    <location>
        <begin position="66"/>
        <end position="204"/>
    </location>
</feature>
<dbReference type="OrthoDB" id="7782438at2759"/>
<dbReference type="SUPFAM" id="SSF55729">
    <property type="entry name" value="Acyl-CoA N-acyltransferases (Nat)"/>
    <property type="match status" value="1"/>
</dbReference>
<dbReference type="PANTHER" id="PTHR20905:SF32">
    <property type="entry name" value="ARYLALKYLAMINE N-ACETYLTRANSFERASE-LIKE 7, ISOFORM A"/>
    <property type="match status" value="1"/>
</dbReference>
<reference evidence="2" key="1">
    <citation type="submission" date="2005-10" db="EMBL/GenBank/DDBJ databases">
        <authorList>
            <person name="Loftus B.J."/>
            <person name="Nene V.M."/>
            <person name="Hannick L.I."/>
            <person name="Bidwell S."/>
            <person name="Haas B."/>
            <person name="Amedeo P."/>
            <person name="Orvis J."/>
            <person name="Wortman J.R."/>
            <person name="White O.R."/>
            <person name="Salzberg S."/>
            <person name="Shumway M."/>
            <person name="Koo H."/>
            <person name="Zhao Y."/>
            <person name="Holmes M."/>
            <person name="Miller J."/>
            <person name="Schatz M."/>
            <person name="Pop M."/>
            <person name="Pai G."/>
            <person name="Utterback T."/>
            <person name="Rogers Y.-H."/>
            <person name="Kravitz S."/>
            <person name="Fraser C.M."/>
        </authorList>
    </citation>
    <scope>NUCLEOTIDE SEQUENCE</scope>
    <source>
        <strain evidence="2">Liverpool</strain>
    </source>
</reference>
<evidence type="ECO:0000313" key="2">
    <source>
        <dbReference type="EMBL" id="EAT34940.1"/>
    </source>
</evidence>
<proteinExistence type="predicted"/>
<gene>
    <name evidence="2" type="ORF">AaeL_AAEL012864</name>
</gene>
<dbReference type="Pfam" id="PF00583">
    <property type="entry name" value="Acetyltransf_1"/>
    <property type="match status" value="1"/>
</dbReference>
<evidence type="ECO:0000259" key="1">
    <source>
        <dbReference type="Pfam" id="PF00583"/>
    </source>
</evidence>
<dbReference type="OMA" id="ITEDRYE"/>
<dbReference type="Gene3D" id="3.40.630.30">
    <property type="match status" value="1"/>
</dbReference>
<dbReference type="GO" id="GO:0008080">
    <property type="term" value="F:N-acetyltransferase activity"/>
    <property type="evidence" value="ECO:0007669"/>
    <property type="project" value="TreeGrafter"/>
</dbReference>
<dbReference type="Proteomes" id="UP000682892">
    <property type="component" value="Unassembled WGS sequence"/>
</dbReference>
<dbReference type="AlphaFoldDB" id="Q16KU6"/>
<dbReference type="PhylomeDB" id="Q16KU6"/>